<dbReference type="Proteomes" id="UP001652600">
    <property type="component" value="Chromosome 1"/>
</dbReference>
<dbReference type="GO" id="GO:0004190">
    <property type="term" value="F:aspartic-type endopeptidase activity"/>
    <property type="evidence" value="ECO:0007669"/>
    <property type="project" value="InterPro"/>
</dbReference>
<evidence type="ECO:0000313" key="6">
    <source>
        <dbReference type="RefSeq" id="XP_008451375.3"/>
    </source>
</evidence>
<evidence type="ECO:0000313" key="5">
    <source>
        <dbReference type="Proteomes" id="UP001652600"/>
    </source>
</evidence>
<dbReference type="InterPro" id="IPR033121">
    <property type="entry name" value="PEPTIDASE_A1"/>
</dbReference>
<accession>A0A9I9DB94</accession>
<feature type="domain" description="Peptidase A1" evidence="3">
    <location>
        <begin position="38"/>
        <end position="431"/>
    </location>
</feature>
<keyword evidence="2" id="KW-0732">Signal</keyword>
<feature type="chain" id="PRO_5045018300" evidence="2">
    <location>
        <begin position="21"/>
        <end position="469"/>
    </location>
</feature>
<organism evidence="5 6">
    <name type="scientific">Cucumis melo</name>
    <name type="common">Muskmelon</name>
    <dbReference type="NCBI Taxonomy" id="3656"/>
    <lineage>
        <taxon>Eukaryota</taxon>
        <taxon>Viridiplantae</taxon>
        <taxon>Streptophyta</taxon>
        <taxon>Embryophyta</taxon>
        <taxon>Tracheophyta</taxon>
        <taxon>Spermatophyta</taxon>
        <taxon>Magnoliopsida</taxon>
        <taxon>eudicotyledons</taxon>
        <taxon>Gunneridae</taxon>
        <taxon>Pentapetalae</taxon>
        <taxon>rosids</taxon>
        <taxon>fabids</taxon>
        <taxon>Cucurbitales</taxon>
        <taxon>Cucurbitaceae</taxon>
        <taxon>Benincaseae</taxon>
        <taxon>Cucumis</taxon>
    </lineage>
</organism>
<dbReference type="InterPro" id="IPR001461">
    <property type="entry name" value="Aspartic_peptidase_A1"/>
</dbReference>
<dbReference type="GO" id="GO:0006508">
    <property type="term" value="P:proteolysis"/>
    <property type="evidence" value="ECO:0007669"/>
    <property type="project" value="InterPro"/>
</dbReference>
<protein>
    <submittedName>
        <fullName evidence="6">Probable aspartic proteinase GIP1</fullName>
    </submittedName>
</protein>
<dbReference type="PROSITE" id="PS51767">
    <property type="entry name" value="PEPTIDASE_A1"/>
    <property type="match status" value="1"/>
</dbReference>
<gene>
    <name evidence="6" type="primary">LOC103492684</name>
</gene>
<dbReference type="eggNOG" id="KOG1339">
    <property type="taxonomic scope" value="Eukaryota"/>
</dbReference>
<keyword evidence="5" id="KW-1185">Reference proteome</keyword>
<dbReference type="Gramene" id="MELO3C015845.2.1">
    <property type="protein sequence ID" value="MELO3C015845.2.1"/>
    <property type="gene ID" value="MELO3C015845.2"/>
</dbReference>
<dbReference type="InParanoid" id="A0A1S3BRB7"/>
<sequence>MSTPLLFFFFFFLTSFPLYSLQTAFIASIYNDHNSRLYSISVNLKTPLRPASLHLDLGGAFSWIDCYKNYNSSSYQFVINNTPLADSFGQGIGSTCVEVPSSMCSNDTVNTIFSFGYPEKPSIRDQFVDYFHPELTDSESLITDVLALSTPDGSKSGLLRRTPEFPFACVKTNFLRGLAKNVIGLAALGRSNLSIPSVISAKFNSPKFFAICLPGARSGPGVAIFGSKGPYRFSPNVDLSKSLTYTPLVFNPVSGSIYTYWLPSYEYYVGLSAIRINGKVVPFNTSLLPFESIHGRGGAKISTSTNYGLLQSSIYRAFATVFMKEAAVLNFKLINAVEPFGVCYAAKSVGVTAEGHAKAPVVDLVMEKGKVVWKLGGRNTMVRIKKKGVDAWCLGFINGGEFPRTPIVIGGLQMEDHLLQFDLEKFRFGFSSSALTEGTSCSKFQLQFYQQQFPLNNFREKFGLNFKFG</sequence>
<accession>A0A1S3BRB7</accession>
<dbReference type="Pfam" id="PF14543">
    <property type="entry name" value="TAXi_N"/>
    <property type="match status" value="1"/>
</dbReference>
<dbReference type="SMR" id="A0A1S3BRB7"/>
<evidence type="ECO:0000259" key="3">
    <source>
        <dbReference type="PROSITE" id="PS51767"/>
    </source>
</evidence>
<dbReference type="Gene3D" id="2.40.70.10">
    <property type="entry name" value="Acid Proteases"/>
    <property type="match status" value="2"/>
</dbReference>
<dbReference type="PANTHER" id="PTHR47965">
    <property type="entry name" value="ASPARTYL PROTEASE-RELATED"/>
    <property type="match status" value="1"/>
</dbReference>
<reference evidence="4" key="1">
    <citation type="submission" date="2023-03" db="UniProtKB">
        <authorList>
            <consortium name="EnsemblPlants"/>
        </authorList>
    </citation>
    <scope>IDENTIFICATION</scope>
</reference>
<dbReference type="Pfam" id="PF14541">
    <property type="entry name" value="TAXi_C"/>
    <property type="match status" value="1"/>
</dbReference>
<reference evidence="5 6" key="2">
    <citation type="submission" date="2025-05" db="UniProtKB">
        <authorList>
            <consortium name="RefSeq"/>
        </authorList>
    </citation>
    <scope>NUCLEOTIDE SEQUENCE [LARGE SCALE GENOMIC DNA]</scope>
    <source>
        <tissue evidence="6">Stem</tissue>
    </source>
</reference>
<proteinExistence type="inferred from homology"/>
<dbReference type="InterPro" id="IPR032861">
    <property type="entry name" value="TAXi_N"/>
</dbReference>
<dbReference type="SUPFAM" id="SSF50630">
    <property type="entry name" value="Acid proteases"/>
    <property type="match status" value="1"/>
</dbReference>
<dbReference type="RefSeq" id="XP_008451375.3">
    <property type="nucleotide sequence ID" value="XM_008453153.3"/>
</dbReference>
<evidence type="ECO:0000256" key="1">
    <source>
        <dbReference type="ARBA" id="ARBA00007447"/>
    </source>
</evidence>
<dbReference type="GO" id="GO:0005576">
    <property type="term" value="C:extracellular region"/>
    <property type="evidence" value="ECO:0007669"/>
    <property type="project" value="UniProtKB-SubCell"/>
</dbReference>
<dbReference type="KEGG" id="cmo:103492684"/>
<dbReference type="EnsemblPlants" id="MELO3C015845.2.1">
    <property type="protein sequence ID" value="MELO3C015845.2.1"/>
    <property type="gene ID" value="MELO3C015845.2"/>
</dbReference>
<dbReference type="PANTHER" id="PTHR47965:SF6">
    <property type="entry name" value="ASPARTIC PROTEINASE GIP1-RELATED"/>
    <property type="match status" value="1"/>
</dbReference>
<dbReference type="AlphaFoldDB" id="A0A1S3BRB7"/>
<dbReference type="InterPro" id="IPR021109">
    <property type="entry name" value="Peptidase_aspartic_dom_sf"/>
</dbReference>
<comment type="similarity">
    <text evidence="1">Belongs to the peptidase A1 family.</text>
</comment>
<dbReference type="InterPro" id="IPR032799">
    <property type="entry name" value="TAXi_C"/>
</dbReference>
<name>A0A1S3BRB7_CUCME</name>
<dbReference type="GeneID" id="103492684"/>
<evidence type="ECO:0000313" key="4">
    <source>
        <dbReference type="EnsemblPlants" id="MELO3C015845.2.1"/>
    </source>
</evidence>
<evidence type="ECO:0000256" key="2">
    <source>
        <dbReference type="SAM" id="SignalP"/>
    </source>
</evidence>
<feature type="signal peptide" evidence="2">
    <location>
        <begin position="1"/>
        <end position="20"/>
    </location>
</feature>